<accession>A0ABS4I377</accession>
<dbReference type="EMBL" id="JAGGKV010000013">
    <property type="protein sequence ID" value="MBP1965367.1"/>
    <property type="molecule type" value="Genomic_DNA"/>
</dbReference>
<keyword evidence="2" id="KW-1185">Reference proteome</keyword>
<sequence length="285" mass="32054">MERKYGININNEIMKEARYVNECRKIGVTPEPCRCCHYLSRVDKITYKSPNYMLSCAQDFRKGERGFQQHIWQATLDDGIAVFTTHPGATQEGAGRPDLWSGNATHPRAVQHGNTVLCLYRIPADSKLPYSHAHFPRSQFDEVCEVGGWLFGRKGGGYVGLYSQHGYRWSGRADLADIEIICDALHNGWICQLGSRDEHGAFKQFVSAVLSRDVETTDGGALRYVTPDGRSMEWGWDGELLEDGEPVRISGYKRFENGYCTADRYSGVYSISQGGETLTLDFSKL</sequence>
<organism evidence="1 2">
    <name type="scientific">Paenibacillus aceris</name>
    <dbReference type="NCBI Taxonomy" id="869555"/>
    <lineage>
        <taxon>Bacteria</taxon>
        <taxon>Bacillati</taxon>
        <taxon>Bacillota</taxon>
        <taxon>Bacilli</taxon>
        <taxon>Bacillales</taxon>
        <taxon>Paenibacillaceae</taxon>
        <taxon>Paenibacillus</taxon>
    </lineage>
</organism>
<protein>
    <submittedName>
        <fullName evidence="1">Uncharacterized protein</fullName>
    </submittedName>
</protein>
<reference evidence="1 2" key="1">
    <citation type="submission" date="2021-03" db="EMBL/GenBank/DDBJ databases">
        <title>Genomic Encyclopedia of Type Strains, Phase IV (KMG-IV): sequencing the most valuable type-strain genomes for metagenomic binning, comparative biology and taxonomic classification.</title>
        <authorList>
            <person name="Goeker M."/>
        </authorList>
    </citation>
    <scope>NUCLEOTIDE SEQUENCE [LARGE SCALE GENOMIC DNA]</scope>
    <source>
        <strain evidence="1 2">DSM 24950</strain>
    </source>
</reference>
<name>A0ABS4I377_9BACL</name>
<comment type="caution">
    <text evidence="1">The sequence shown here is derived from an EMBL/GenBank/DDBJ whole genome shotgun (WGS) entry which is preliminary data.</text>
</comment>
<evidence type="ECO:0000313" key="1">
    <source>
        <dbReference type="EMBL" id="MBP1965367.1"/>
    </source>
</evidence>
<dbReference type="RefSeq" id="WP_167058540.1">
    <property type="nucleotide sequence ID" value="NZ_JAAOZR010000018.1"/>
</dbReference>
<proteinExistence type="predicted"/>
<evidence type="ECO:0000313" key="2">
    <source>
        <dbReference type="Proteomes" id="UP001519344"/>
    </source>
</evidence>
<gene>
    <name evidence="1" type="ORF">J2Z65_004604</name>
</gene>
<dbReference type="Proteomes" id="UP001519344">
    <property type="component" value="Unassembled WGS sequence"/>
</dbReference>